<evidence type="ECO:0000259" key="3">
    <source>
        <dbReference type="SMART" id="SM00912"/>
    </source>
</evidence>
<feature type="chain" id="PRO_5003938023" evidence="2">
    <location>
        <begin position="30"/>
        <end position="970"/>
    </location>
</feature>
<keyword evidence="5" id="KW-1185">Reference proteome</keyword>
<dbReference type="KEGG" id="mic:Mic7113_6171"/>
<evidence type="ECO:0000313" key="4">
    <source>
        <dbReference type="EMBL" id="AFZ21763.1"/>
    </source>
</evidence>
<dbReference type="PATRIC" id="fig|1173027.3.peg.6828"/>
<evidence type="ECO:0000313" key="5">
    <source>
        <dbReference type="Proteomes" id="UP000010471"/>
    </source>
</evidence>
<dbReference type="Gene3D" id="2.160.20.10">
    <property type="entry name" value="Single-stranded right-handed beta-helix, Pectin lyase-like"/>
    <property type="match status" value="3"/>
</dbReference>
<dbReference type="eggNOG" id="COG3210">
    <property type="taxonomic scope" value="Bacteria"/>
</dbReference>
<gene>
    <name evidence="4" type="ORF">Mic7113_6171</name>
</gene>
<dbReference type="EMBL" id="CP003630">
    <property type="protein sequence ID" value="AFZ21763.1"/>
    <property type="molecule type" value="Genomic_DNA"/>
</dbReference>
<organism evidence="4 5">
    <name type="scientific">Allocoleopsis franciscana PCC 7113</name>
    <dbReference type="NCBI Taxonomy" id="1173027"/>
    <lineage>
        <taxon>Bacteria</taxon>
        <taxon>Bacillati</taxon>
        <taxon>Cyanobacteriota</taxon>
        <taxon>Cyanophyceae</taxon>
        <taxon>Coleofasciculales</taxon>
        <taxon>Coleofasciculaceae</taxon>
        <taxon>Allocoleopsis</taxon>
        <taxon>Allocoleopsis franciscana</taxon>
    </lineage>
</organism>
<dbReference type="Pfam" id="PF05860">
    <property type="entry name" value="TPS"/>
    <property type="match status" value="1"/>
</dbReference>
<dbReference type="SUPFAM" id="SSF51126">
    <property type="entry name" value="Pectin lyase-like"/>
    <property type="match status" value="3"/>
</dbReference>
<dbReference type="AlphaFoldDB" id="K9WNJ8"/>
<accession>K9WNJ8</accession>
<evidence type="ECO:0000256" key="2">
    <source>
        <dbReference type="SAM" id="SignalP"/>
    </source>
</evidence>
<feature type="domain" description="Filamentous haemagglutinin FhaB/tRNA nuclease CdiA-like TPS" evidence="3">
    <location>
        <begin position="34"/>
        <end position="145"/>
    </location>
</feature>
<dbReference type="InterPro" id="IPR008638">
    <property type="entry name" value="FhaB/CdiA-like_TPS"/>
</dbReference>
<dbReference type="STRING" id="1173027.Mic7113_6171"/>
<dbReference type="OrthoDB" id="502085at2"/>
<feature type="compositionally biased region" description="Basic and acidic residues" evidence="1">
    <location>
        <begin position="900"/>
        <end position="912"/>
    </location>
</feature>
<dbReference type="NCBIfam" id="TIGR01901">
    <property type="entry name" value="adhes_NPXG"/>
    <property type="match status" value="1"/>
</dbReference>
<dbReference type="HOGENOM" id="CLU_001325_0_0_3"/>
<feature type="signal peptide" evidence="2">
    <location>
        <begin position="1"/>
        <end position="29"/>
    </location>
</feature>
<reference evidence="4 5" key="1">
    <citation type="submission" date="2012-06" db="EMBL/GenBank/DDBJ databases">
        <title>Finished chromosome of genome of Microcoleus sp. PCC 7113.</title>
        <authorList>
            <consortium name="US DOE Joint Genome Institute"/>
            <person name="Gugger M."/>
            <person name="Coursin T."/>
            <person name="Rippka R."/>
            <person name="Tandeau De Marsac N."/>
            <person name="Huntemann M."/>
            <person name="Wei C.-L."/>
            <person name="Han J."/>
            <person name="Detter J.C."/>
            <person name="Han C."/>
            <person name="Tapia R."/>
            <person name="Chen A."/>
            <person name="Kyrpides N."/>
            <person name="Mavromatis K."/>
            <person name="Markowitz V."/>
            <person name="Szeto E."/>
            <person name="Ivanova N."/>
            <person name="Pagani I."/>
            <person name="Pati A."/>
            <person name="Goodwin L."/>
            <person name="Nordberg H.P."/>
            <person name="Cantor M.N."/>
            <person name="Hua S.X."/>
            <person name="Woyke T."/>
            <person name="Kerfeld C.A."/>
        </authorList>
    </citation>
    <scope>NUCLEOTIDE SEQUENCE [LARGE SCALE GENOMIC DNA]</scope>
    <source>
        <strain evidence="4 5">PCC 7113</strain>
    </source>
</reference>
<feature type="region of interest" description="Disordered" evidence="1">
    <location>
        <begin position="896"/>
        <end position="919"/>
    </location>
</feature>
<dbReference type="SMART" id="SM00912">
    <property type="entry name" value="Haemagg_act"/>
    <property type="match status" value="1"/>
</dbReference>
<keyword evidence="2" id="KW-0732">Signal</keyword>
<dbReference type="InterPro" id="IPR011050">
    <property type="entry name" value="Pectin_lyase_fold/virulence"/>
</dbReference>
<dbReference type="RefSeq" id="WP_015185892.1">
    <property type="nucleotide sequence ID" value="NC_019738.1"/>
</dbReference>
<proteinExistence type="predicted"/>
<name>K9WNJ8_9CYAN</name>
<dbReference type="InterPro" id="IPR012334">
    <property type="entry name" value="Pectin_lyas_fold"/>
</dbReference>
<sequence>MNVPVTRTHFGAIVFITSFLFASTLSVQAQIVPDLTLPNNSVVTPNGGTLTITGGTQAGTNLFHSFEQFSVLTGQTAYFNHALNVQNIVTRVTGGQISSIDGLIQGNGSANLFLINPSGISFGSNAQLNLGGSLLASTANSIKFADGSEFSATNPQSPPLLTINVPIGLQFGSNPGSIINQSKAVAPGNLQPLPPQIPVSNNVGLAVNPGQTLALIGGDVLLNGGNLTANTGQILLGSVKSSGFVGFISTPFGLSLNYDNIQNFGNIQLSDGALINTTGLGGGKVDIRGGNVSLNGSRIYALTLGNIDGRGIDINAQTFRAEGGTQISTLTRGNGAAGAVNIRATDSVELNGIGVDPYRLFVGKYLLSGSANPFDPQVVLITGTTSMGNAGNIVIDTEKLLIDNGAVLASTTFSTGNAGNMTIRARNFDLVGSAVNSGTFAGSTGTGGDITFAGERLTVSDGAALISISRDRGASGDINIKASESVEVLRTPDGSPVATLIGSTAGGINGQAGDINIDTKRLRISEGAGISLSSGSVIGNQPLNTTGGPGGNLTLRATESVTIEGISGVLANGSRGPSFISADANAANRGGNMNISTPVLTLRNGGVITTASLGRGDAGSITINAGRVEVIGNGGQGEFNSQIQTSVGIASRVINPNATANGGSLNLNVGQLILRNGGTLNLQALGTGQAGNINVVADAIALDNQSSIDGRTASGLGANINLQASEILLRRGSRISTDAGNSNGGNITINTNTLVAVPKEDSDITANAKAGSGGRIRITAQGIFGTQFRDKLTPESDITATSDLGPEFNGTVQIDIRGIDPNRGLAELPETLTDSSNEIAETCSAQSRNNSFVVTGRGGLPPAPSEALNSTPGWIDWRVSTPRDSASSLKLRVPTLGTQETRETGSTEDFSREQSAIQNPKSKIQNPLVEATGWVKNADGTVGLVANPSAEVSSNSYYSQKCQVNRYSSQ</sequence>
<evidence type="ECO:0000256" key="1">
    <source>
        <dbReference type="SAM" id="MobiDB-lite"/>
    </source>
</evidence>
<protein>
    <submittedName>
        <fullName evidence="4">Filamentous hemagglutinin family N-terminal domain protein</fullName>
    </submittedName>
</protein>
<dbReference type="Proteomes" id="UP000010471">
    <property type="component" value="Chromosome"/>
</dbReference>